<dbReference type="NCBIfam" id="TIGR00054">
    <property type="entry name" value="RIP metalloprotease RseP"/>
    <property type="match status" value="1"/>
</dbReference>
<dbReference type="PANTHER" id="PTHR42837:SF2">
    <property type="entry name" value="MEMBRANE METALLOPROTEASE ARASP2, CHLOROPLASTIC-RELATED"/>
    <property type="match status" value="1"/>
</dbReference>
<dbReference type="EC" id="3.4.24.-" evidence="11"/>
<comment type="similarity">
    <text evidence="3 11">Belongs to the peptidase M50B family.</text>
</comment>
<name>A0A1Y3U1R3_9FIRM</name>
<evidence type="ECO:0000256" key="10">
    <source>
        <dbReference type="ARBA" id="ARBA00023136"/>
    </source>
</evidence>
<evidence type="ECO:0000313" key="13">
    <source>
        <dbReference type="EMBL" id="OUN41128.1"/>
    </source>
</evidence>
<dbReference type="GO" id="GO:0004222">
    <property type="term" value="F:metalloendopeptidase activity"/>
    <property type="evidence" value="ECO:0007669"/>
    <property type="project" value="InterPro"/>
</dbReference>
<dbReference type="InterPro" id="IPR041489">
    <property type="entry name" value="PDZ_6"/>
</dbReference>
<dbReference type="GO" id="GO:0016020">
    <property type="term" value="C:membrane"/>
    <property type="evidence" value="ECO:0007669"/>
    <property type="project" value="UniProtKB-SubCell"/>
</dbReference>
<evidence type="ECO:0000256" key="4">
    <source>
        <dbReference type="ARBA" id="ARBA00022670"/>
    </source>
</evidence>
<dbReference type="InterPro" id="IPR004387">
    <property type="entry name" value="Pept_M50_Zn"/>
</dbReference>
<keyword evidence="6 11" id="KW-0378">Hydrolase</keyword>
<evidence type="ECO:0000259" key="12">
    <source>
        <dbReference type="PROSITE" id="PS50106"/>
    </source>
</evidence>
<dbReference type="InterPro" id="IPR001478">
    <property type="entry name" value="PDZ"/>
</dbReference>
<evidence type="ECO:0000256" key="6">
    <source>
        <dbReference type="ARBA" id="ARBA00022801"/>
    </source>
</evidence>
<feature type="transmembrane region" description="Helical" evidence="11">
    <location>
        <begin position="339"/>
        <end position="357"/>
    </location>
</feature>
<keyword evidence="4 13" id="KW-0645">Protease</keyword>
<keyword evidence="9 11" id="KW-0482">Metalloprotease</keyword>
<keyword evidence="8 11" id="KW-1133">Transmembrane helix</keyword>
<feature type="domain" description="PDZ" evidence="12">
    <location>
        <begin position="123"/>
        <end position="184"/>
    </location>
</feature>
<dbReference type="AlphaFoldDB" id="A0A1Y3U1R3"/>
<dbReference type="InterPro" id="IPR008915">
    <property type="entry name" value="Peptidase_M50"/>
</dbReference>
<dbReference type="CDD" id="cd06163">
    <property type="entry name" value="S2P-M50_PDZ_RseP-like"/>
    <property type="match status" value="1"/>
</dbReference>
<keyword evidence="11" id="KW-0479">Metal-binding</keyword>
<dbReference type="SMART" id="SM00228">
    <property type="entry name" value="PDZ"/>
    <property type="match status" value="1"/>
</dbReference>
<evidence type="ECO:0000256" key="8">
    <source>
        <dbReference type="ARBA" id="ARBA00022989"/>
    </source>
</evidence>
<keyword evidence="5 11" id="KW-0812">Transmembrane</keyword>
<evidence type="ECO:0000256" key="2">
    <source>
        <dbReference type="ARBA" id="ARBA00004141"/>
    </source>
</evidence>
<evidence type="ECO:0000256" key="3">
    <source>
        <dbReference type="ARBA" id="ARBA00007931"/>
    </source>
</evidence>
<comment type="cofactor">
    <cofactor evidence="1 11">
        <name>Zn(2+)</name>
        <dbReference type="ChEBI" id="CHEBI:29105"/>
    </cofactor>
</comment>
<dbReference type="CDD" id="cd23081">
    <property type="entry name" value="cpPDZ_EcRseP-like"/>
    <property type="match status" value="1"/>
</dbReference>
<accession>A0A1Y3U1R3</accession>
<sequence>MFLEVIGILSSIIISLIVIGVLVIVHEFGHFIVAKKCGVWVEEFAVGMGKKICSKQIGETEYSLRLFPLGGFCRLHGETEEGEITERSFLAKSVWARMAIMAAGPIMNFLLAIVLIFGLSAGGYIIQPKVAAVLDGSPAQEIGLQEGDEIYRINGDRIHIYDEMQAIMLQNGGEPIDLEIKRDGVIYEYELTPQYSEETQTYLVGFTPTIKNGIFAEKVEGYDTASVFETVHYSYYAMLNYVKLTAEGLARVFTMQASPDEYGGPISIVKVVGDSYEAGLSYSFMAAVQNVVYIAAVLSANLGVLNLFPIPGLDGGRILLLLIEILRRKPMNPETESRILFGGFVFLMGFMVFVMYTDIMKIF</sequence>
<evidence type="ECO:0000256" key="1">
    <source>
        <dbReference type="ARBA" id="ARBA00001947"/>
    </source>
</evidence>
<dbReference type="SUPFAM" id="SSF50156">
    <property type="entry name" value="PDZ domain-like"/>
    <property type="match status" value="1"/>
</dbReference>
<dbReference type="Pfam" id="PF02163">
    <property type="entry name" value="Peptidase_M50"/>
    <property type="match status" value="1"/>
</dbReference>
<dbReference type="Proteomes" id="UP000195455">
    <property type="component" value="Unassembled WGS sequence"/>
</dbReference>
<dbReference type="InterPro" id="IPR036034">
    <property type="entry name" value="PDZ_sf"/>
</dbReference>
<feature type="transmembrane region" description="Helical" evidence="11">
    <location>
        <begin position="106"/>
        <end position="126"/>
    </location>
</feature>
<dbReference type="GO" id="GO:0046872">
    <property type="term" value="F:metal ion binding"/>
    <property type="evidence" value="ECO:0007669"/>
    <property type="project" value="UniProtKB-KW"/>
</dbReference>
<evidence type="ECO:0000256" key="7">
    <source>
        <dbReference type="ARBA" id="ARBA00022833"/>
    </source>
</evidence>
<reference evidence="14" key="1">
    <citation type="submission" date="2017-04" db="EMBL/GenBank/DDBJ databases">
        <title>Function of individual gut microbiota members based on whole genome sequencing of pure cultures obtained from chicken caecum.</title>
        <authorList>
            <person name="Medvecky M."/>
            <person name="Cejkova D."/>
            <person name="Polansky O."/>
            <person name="Karasova D."/>
            <person name="Kubasova T."/>
            <person name="Cizek A."/>
            <person name="Rychlik I."/>
        </authorList>
    </citation>
    <scope>NUCLEOTIDE SEQUENCE [LARGE SCALE GENOMIC DNA]</scope>
    <source>
        <strain evidence="14">An75</strain>
    </source>
</reference>
<feature type="transmembrane region" description="Helical" evidence="11">
    <location>
        <begin position="6"/>
        <end position="25"/>
    </location>
</feature>
<dbReference type="Pfam" id="PF17820">
    <property type="entry name" value="PDZ_6"/>
    <property type="match status" value="1"/>
</dbReference>
<comment type="caution">
    <text evidence="13">The sequence shown here is derived from an EMBL/GenBank/DDBJ whole genome shotgun (WGS) entry which is preliminary data.</text>
</comment>
<evidence type="ECO:0000256" key="9">
    <source>
        <dbReference type="ARBA" id="ARBA00023049"/>
    </source>
</evidence>
<protein>
    <recommendedName>
        <fullName evidence="11">Zinc metalloprotease</fullName>
        <ecNumber evidence="11">3.4.24.-</ecNumber>
    </recommendedName>
</protein>
<organism evidence="13 14">
    <name type="scientific">Anaerotignum lactatifermentans</name>
    <dbReference type="NCBI Taxonomy" id="160404"/>
    <lineage>
        <taxon>Bacteria</taxon>
        <taxon>Bacillati</taxon>
        <taxon>Bacillota</taxon>
        <taxon>Clostridia</taxon>
        <taxon>Lachnospirales</taxon>
        <taxon>Anaerotignaceae</taxon>
        <taxon>Anaerotignum</taxon>
    </lineage>
</organism>
<keyword evidence="7 11" id="KW-0862">Zinc</keyword>
<dbReference type="PANTHER" id="PTHR42837">
    <property type="entry name" value="REGULATOR OF SIGMA-E PROTEASE RSEP"/>
    <property type="match status" value="1"/>
</dbReference>
<comment type="subcellular location">
    <subcellularLocation>
        <location evidence="2">Membrane</location>
        <topology evidence="2">Multi-pass membrane protein</topology>
    </subcellularLocation>
</comment>
<keyword evidence="10 11" id="KW-0472">Membrane</keyword>
<dbReference type="EMBL" id="NFHM01000022">
    <property type="protein sequence ID" value="OUN41128.1"/>
    <property type="molecule type" value="Genomic_DNA"/>
</dbReference>
<evidence type="ECO:0000256" key="11">
    <source>
        <dbReference type="RuleBase" id="RU362031"/>
    </source>
</evidence>
<dbReference type="Gene3D" id="2.30.42.10">
    <property type="match status" value="1"/>
</dbReference>
<dbReference type="GO" id="GO:0006508">
    <property type="term" value="P:proteolysis"/>
    <property type="evidence" value="ECO:0007669"/>
    <property type="project" value="UniProtKB-KW"/>
</dbReference>
<proteinExistence type="inferred from homology"/>
<evidence type="ECO:0000256" key="5">
    <source>
        <dbReference type="ARBA" id="ARBA00022692"/>
    </source>
</evidence>
<dbReference type="PROSITE" id="PS50106">
    <property type="entry name" value="PDZ"/>
    <property type="match status" value="1"/>
</dbReference>
<gene>
    <name evidence="13" type="ORF">B5G26_12350</name>
</gene>
<evidence type="ECO:0000313" key="14">
    <source>
        <dbReference type="Proteomes" id="UP000195455"/>
    </source>
</evidence>